<keyword evidence="1" id="KW-0732">Signal</keyword>
<name>A0A1Y2ICP4_TRAC3</name>
<evidence type="ECO:0000313" key="2">
    <source>
        <dbReference type="EMBL" id="OSC98856.1"/>
    </source>
</evidence>
<gene>
    <name evidence="2" type="ORF">PYCCODRAFT_904228</name>
</gene>
<dbReference type="AlphaFoldDB" id="A0A1Y2ICP4"/>
<feature type="signal peptide" evidence="1">
    <location>
        <begin position="1"/>
        <end position="20"/>
    </location>
</feature>
<dbReference type="Proteomes" id="UP000193067">
    <property type="component" value="Unassembled WGS sequence"/>
</dbReference>
<dbReference type="EMBL" id="KZ084133">
    <property type="protein sequence ID" value="OSC98856.1"/>
    <property type="molecule type" value="Genomic_DNA"/>
</dbReference>
<accession>A0A1Y2ICP4</accession>
<evidence type="ECO:0008006" key="4">
    <source>
        <dbReference type="Google" id="ProtNLM"/>
    </source>
</evidence>
<reference evidence="2 3" key="1">
    <citation type="journal article" date="2015" name="Biotechnol. Biofuels">
        <title>Enhanced degradation of softwood versus hardwood by the white-rot fungus Pycnoporus coccineus.</title>
        <authorList>
            <person name="Couturier M."/>
            <person name="Navarro D."/>
            <person name="Chevret D."/>
            <person name="Henrissat B."/>
            <person name="Piumi F."/>
            <person name="Ruiz-Duenas F.J."/>
            <person name="Martinez A.T."/>
            <person name="Grigoriev I.V."/>
            <person name="Riley R."/>
            <person name="Lipzen A."/>
            <person name="Berrin J.G."/>
            <person name="Master E.R."/>
            <person name="Rosso M.N."/>
        </authorList>
    </citation>
    <scope>NUCLEOTIDE SEQUENCE [LARGE SCALE GENOMIC DNA]</scope>
    <source>
        <strain evidence="2 3">BRFM310</strain>
    </source>
</reference>
<sequence>MIPLLTLSCLLSFMFSDVEQLMRRSLTLHSACPSTRGGLLRQLMEPTFAHFPAMKSSHIKRRYADERRLLLIRPSMEVPVKLRCAGYRFERPVYGRIRPGYPCALF</sequence>
<evidence type="ECO:0000313" key="3">
    <source>
        <dbReference type="Proteomes" id="UP000193067"/>
    </source>
</evidence>
<evidence type="ECO:0000256" key="1">
    <source>
        <dbReference type="SAM" id="SignalP"/>
    </source>
</evidence>
<protein>
    <recommendedName>
        <fullName evidence="4">Secreted protein</fullName>
    </recommendedName>
</protein>
<keyword evidence="3" id="KW-1185">Reference proteome</keyword>
<organism evidence="2 3">
    <name type="scientific">Trametes coccinea (strain BRFM310)</name>
    <name type="common">Pycnoporus coccineus</name>
    <dbReference type="NCBI Taxonomy" id="1353009"/>
    <lineage>
        <taxon>Eukaryota</taxon>
        <taxon>Fungi</taxon>
        <taxon>Dikarya</taxon>
        <taxon>Basidiomycota</taxon>
        <taxon>Agaricomycotina</taxon>
        <taxon>Agaricomycetes</taxon>
        <taxon>Polyporales</taxon>
        <taxon>Polyporaceae</taxon>
        <taxon>Trametes</taxon>
    </lineage>
</organism>
<proteinExistence type="predicted"/>
<feature type="chain" id="PRO_5012779305" description="Secreted protein" evidence="1">
    <location>
        <begin position="21"/>
        <end position="106"/>
    </location>
</feature>